<dbReference type="PANTHER" id="PTHR21240">
    <property type="entry name" value="2-AMINO-3-CARBOXYLMUCONATE-6-SEMIALDEHYDE DECARBOXYLASE"/>
    <property type="match status" value="1"/>
</dbReference>
<dbReference type="Gene3D" id="3.20.20.140">
    <property type="entry name" value="Metal-dependent hydrolases"/>
    <property type="match status" value="1"/>
</dbReference>
<evidence type="ECO:0000259" key="4">
    <source>
        <dbReference type="Pfam" id="PF04909"/>
    </source>
</evidence>
<dbReference type="SUPFAM" id="SSF51556">
    <property type="entry name" value="Metallo-dependent hydrolases"/>
    <property type="match status" value="1"/>
</dbReference>
<keyword evidence="2 3" id="KW-0456">Lyase</keyword>
<comment type="similarity">
    <text evidence="3">Belongs to the metallo-dependent hydrolases superfamily.</text>
</comment>
<dbReference type="GO" id="GO:0019748">
    <property type="term" value="P:secondary metabolic process"/>
    <property type="evidence" value="ECO:0007669"/>
    <property type="project" value="TreeGrafter"/>
</dbReference>
<proteinExistence type="inferred from homology"/>
<dbReference type="GO" id="GO:0016831">
    <property type="term" value="F:carboxy-lyase activity"/>
    <property type="evidence" value="ECO:0007669"/>
    <property type="project" value="UniProtKB-KW"/>
</dbReference>
<dbReference type="EMBL" id="JAVFHQ010000031">
    <property type="protein sequence ID" value="KAK4543511.1"/>
    <property type="molecule type" value="Genomic_DNA"/>
</dbReference>
<dbReference type="InterPro" id="IPR032466">
    <property type="entry name" value="Metal_Hydrolase"/>
</dbReference>
<accession>A0AAV9JG76</accession>
<evidence type="ECO:0000256" key="3">
    <source>
        <dbReference type="RuleBase" id="RU366045"/>
    </source>
</evidence>
<evidence type="ECO:0000256" key="1">
    <source>
        <dbReference type="ARBA" id="ARBA00022793"/>
    </source>
</evidence>
<evidence type="ECO:0000313" key="6">
    <source>
        <dbReference type="Proteomes" id="UP001324427"/>
    </source>
</evidence>
<evidence type="ECO:0000313" key="5">
    <source>
        <dbReference type="EMBL" id="KAK4543511.1"/>
    </source>
</evidence>
<dbReference type="PANTHER" id="PTHR21240:SF30">
    <property type="entry name" value="AMIDOHYDROLASE-RELATED DOMAIN-CONTAINING PROTEIN-RELATED"/>
    <property type="match status" value="1"/>
</dbReference>
<keyword evidence="1 3" id="KW-0210">Decarboxylase</keyword>
<sequence length="322" mass="36074">MVPPLIALEEHFLSNKINGAVERYQSVGAHLLPKLQSLGDERLKDMDAGSLNLQVLSHTPLSAPADECRQANDQLAEACRNRPKRFAGFAMLPMQDPTAAADELERAVTQLGFVGALVNNHVEGTFYDDEKFWPVFERAVELDVPIYLHPTFASDDMLEHYKGNYSDKTAFGLSTAAWGWHTETGLHILRLFASGLFDKLPGLKIAIGHMGEMLPFAFDRILPLSKGWGDRKRDLKTVWAENIWITTSGYFSLAPLSCLLQVSSVDKIMYSVDYPFSTNEKGLAFVKEMQASDLVDDEQLDKICYRNAEKLLRVSVRSETES</sequence>
<dbReference type="GO" id="GO:0016787">
    <property type="term" value="F:hydrolase activity"/>
    <property type="evidence" value="ECO:0007669"/>
    <property type="project" value="InterPro"/>
</dbReference>
<dbReference type="GO" id="GO:0005829">
    <property type="term" value="C:cytosol"/>
    <property type="evidence" value="ECO:0007669"/>
    <property type="project" value="TreeGrafter"/>
</dbReference>
<gene>
    <name evidence="5" type="ORF">LTR36_005405</name>
</gene>
<evidence type="ECO:0000256" key="2">
    <source>
        <dbReference type="ARBA" id="ARBA00023239"/>
    </source>
</evidence>
<organism evidence="5 6">
    <name type="scientific">Oleoguttula mirabilis</name>
    <dbReference type="NCBI Taxonomy" id="1507867"/>
    <lineage>
        <taxon>Eukaryota</taxon>
        <taxon>Fungi</taxon>
        <taxon>Dikarya</taxon>
        <taxon>Ascomycota</taxon>
        <taxon>Pezizomycotina</taxon>
        <taxon>Dothideomycetes</taxon>
        <taxon>Dothideomycetidae</taxon>
        <taxon>Mycosphaerellales</taxon>
        <taxon>Teratosphaeriaceae</taxon>
        <taxon>Oleoguttula</taxon>
    </lineage>
</organism>
<feature type="domain" description="Amidohydrolase-related" evidence="4">
    <location>
        <begin position="42"/>
        <end position="313"/>
    </location>
</feature>
<protein>
    <recommendedName>
        <fullName evidence="4">Amidohydrolase-related domain-containing protein</fullName>
    </recommendedName>
</protein>
<keyword evidence="6" id="KW-1185">Reference proteome</keyword>
<dbReference type="Proteomes" id="UP001324427">
    <property type="component" value="Unassembled WGS sequence"/>
</dbReference>
<comment type="caution">
    <text evidence="5">The sequence shown here is derived from an EMBL/GenBank/DDBJ whole genome shotgun (WGS) entry which is preliminary data.</text>
</comment>
<name>A0AAV9JG76_9PEZI</name>
<reference evidence="5 6" key="1">
    <citation type="submission" date="2021-11" db="EMBL/GenBank/DDBJ databases">
        <title>Black yeast isolated from Biological Soil Crust.</title>
        <authorList>
            <person name="Kurbessoian T."/>
        </authorList>
    </citation>
    <scope>NUCLEOTIDE SEQUENCE [LARGE SCALE GENOMIC DNA]</scope>
    <source>
        <strain evidence="5 6">CCFEE 5522</strain>
    </source>
</reference>
<dbReference type="Pfam" id="PF04909">
    <property type="entry name" value="Amidohydro_2"/>
    <property type="match status" value="1"/>
</dbReference>
<dbReference type="InterPro" id="IPR032465">
    <property type="entry name" value="ACMSD"/>
</dbReference>
<dbReference type="InterPro" id="IPR006680">
    <property type="entry name" value="Amidohydro-rel"/>
</dbReference>
<dbReference type="AlphaFoldDB" id="A0AAV9JG76"/>